<evidence type="ECO:0000256" key="4">
    <source>
        <dbReference type="SAM" id="MobiDB-lite"/>
    </source>
</evidence>
<dbReference type="GeneID" id="107927609"/>
<sequence length="278" mass="30877">MMNPPSNSKTPKNFSPFKQTPPLQDLQQAFSNIQTHCSSLFRQTQNQLMDAFNSTFSHFNPPSFSPKGPVFARIADSSKTQIALSKKNGDAMPAEKLEERLAGVPVYALSNSEEEFVLVSGVSTKKSLGLLCFKKEDAEALLEQMKNMDPGMRKGGSKVVAVALNKVVQLQVAGVALRLVPESTQIKNALRSRSLVLRSQNKSYRPVFFRKEDLEQSLLRASRDQNQLNPAFRPGDIQVAVFEDIIKGMKDTSTLNWDDVVFIPPGFDVSTDPTQLQQ</sequence>
<evidence type="ECO:0000256" key="1">
    <source>
        <dbReference type="ARBA" id="ARBA00004229"/>
    </source>
</evidence>
<dbReference type="PANTHER" id="PTHR33926:SF1">
    <property type="entry name" value="PROTEIN TIC 22-LIKE, CHLOROPLASTIC"/>
    <property type="match status" value="1"/>
</dbReference>
<keyword evidence="3" id="KW-0934">Plastid</keyword>
<evidence type="ECO:0000256" key="2">
    <source>
        <dbReference type="ARBA" id="ARBA00022528"/>
    </source>
</evidence>
<dbReference type="GO" id="GO:0015031">
    <property type="term" value="P:protein transport"/>
    <property type="evidence" value="ECO:0007669"/>
    <property type="project" value="InterPro"/>
</dbReference>
<evidence type="ECO:0000313" key="5">
    <source>
        <dbReference type="Proteomes" id="UP000818029"/>
    </source>
</evidence>
<name>A0A1U8LHV6_GOSHI</name>
<keyword evidence="2" id="KW-0150">Chloroplast</keyword>
<reference evidence="6" key="2">
    <citation type="submission" date="2025-08" db="UniProtKB">
        <authorList>
            <consortium name="RefSeq"/>
        </authorList>
    </citation>
    <scope>IDENTIFICATION</scope>
</reference>
<dbReference type="AlphaFoldDB" id="A0A1U8LHV6"/>
<organism evidence="5 6">
    <name type="scientific">Gossypium hirsutum</name>
    <name type="common">Upland cotton</name>
    <name type="synonym">Gossypium mexicanum</name>
    <dbReference type="NCBI Taxonomy" id="3635"/>
    <lineage>
        <taxon>Eukaryota</taxon>
        <taxon>Viridiplantae</taxon>
        <taxon>Streptophyta</taxon>
        <taxon>Embryophyta</taxon>
        <taxon>Tracheophyta</taxon>
        <taxon>Spermatophyta</taxon>
        <taxon>Magnoliopsida</taxon>
        <taxon>eudicotyledons</taxon>
        <taxon>Gunneridae</taxon>
        <taxon>Pentapetalae</taxon>
        <taxon>rosids</taxon>
        <taxon>malvids</taxon>
        <taxon>Malvales</taxon>
        <taxon>Malvaceae</taxon>
        <taxon>Malvoideae</taxon>
        <taxon>Gossypium</taxon>
    </lineage>
</organism>
<evidence type="ECO:0000313" key="6">
    <source>
        <dbReference type="RefSeq" id="XP_016714212.1"/>
    </source>
</evidence>
<gene>
    <name evidence="6" type="primary">LOC107927609</name>
</gene>
<feature type="region of interest" description="Disordered" evidence="4">
    <location>
        <begin position="1"/>
        <end position="21"/>
    </location>
</feature>
<dbReference type="InterPro" id="IPR007378">
    <property type="entry name" value="Tic22-like"/>
</dbReference>
<dbReference type="SMR" id="A0A1U8LHV6"/>
<dbReference type="Proteomes" id="UP000818029">
    <property type="component" value="Chromosome A10"/>
</dbReference>
<reference evidence="5" key="1">
    <citation type="journal article" date="2020" name="Nat. Genet.">
        <title>Genomic diversifications of five Gossypium allopolyploid species and their impact on cotton improvement.</title>
        <authorList>
            <person name="Chen Z.J."/>
            <person name="Sreedasyam A."/>
            <person name="Ando A."/>
            <person name="Song Q."/>
            <person name="De Santiago L.M."/>
            <person name="Hulse-Kemp A.M."/>
            <person name="Ding M."/>
            <person name="Ye W."/>
            <person name="Kirkbride R.C."/>
            <person name="Jenkins J."/>
            <person name="Plott C."/>
            <person name="Lovell J."/>
            <person name="Lin Y.M."/>
            <person name="Vaughn R."/>
            <person name="Liu B."/>
            <person name="Simpson S."/>
            <person name="Scheffler B.E."/>
            <person name="Wen L."/>
            <person name="Saski C.A."/>
            <person name="Grover C.E."/>
            <person name="Hu G."/>
            <person name="Conover J.L."/>
            <person name="Carlson J.W."/>
            <person name="Shu S."/>
            <person name="Boston L.B."/>
            <person name="Williams M."/>
            <person name="Peterson D.G."/>
            <person name="McGee K."/>
            <person name="Jones D.C."/>
            <person name="Wendel J.F."/>
            <person name="Stelly D.M."/>
            <person name="Grimwood J."/>
            <person name="Schmutz J."/>
        </authorList>
    </citation>
    <scope>NUCLEOTIDE SEQUENCE [LARGE SCALE GENOMIC DNA]</scope>
    <source>
        <strain evidence="5">cv. TM-1</strain>
    </source>
</reference>
<dbReference type="KEGG" id="ghi:107927609"/>
<dbReference type="PANTHER" id="PTHR33926">
    <property type="entry name" value="PROTEIN TIC 22, CHLOROPLASTIC"/>
    <property type="match status" value="1"/>
</dbReference>
<dbReference type="GO" id="GO:0009507">
    <property type="term" value="C:chloroplast"/>
    <property type="evidence" value="ECO:0007669"/>
    <property type="project" value="UniProtKB-SubCell"/>
</dbReference>
<dbReference type="RefSeq" id="XP_016714212.1">
    <property type="nucleotide sequence ID" value="XM_016858723.2"/>
</dbReference>
<dbReference type="Gene3D" id="3.40.1350.100">
    <property type="match status" value="1"/>
</dbReference>
<protein>
    <submittedName>
        <fullName evidence="6">Protein TIC 22-like, chloroplastic isoform X1</fullName>
    </submittedName>
</protein>
<dbReference type="Pfam" id="PF04278">
    <property type="entry name" value="Tic22"/>
    <property type="match status" value="1"/>
</dbReference>
<proteinExistence type="predicted"/>
<accession>A0A1U8LHV6</accession>
<keyword evidence="5" id="KW-1185">Reference proteome</keyword>
<evidence type="ECO:0000256" key="3">
    <source>
        <dbReference type="ARBA" id="ARBA00022640"/>
    </source>
</evidence>
<comment type="subcellular location">
    <subcellularLocation>
        <location evidence="1">Plastid</location>
        <location evidence="1">Chloroplast</location>
    </subcellularLocation>
</comment>